<proteinExistence type="predicted"/>
<gene>
    <name evidence="1" type="ORF">ACFFGX_14600</name>
</gene>
<dbReference type="Proteomes" id="UP001589891">
    <property type="component" value="Unassembled WGS sequence"/>
</dbReference>
<organism evidence="1 2">
    <name type="scientific">Azorhizophilus paspali</name>
    <name type="common">Azotobacter paspali</name>
    <dbReference type="NCBI Taxonomy" id="69963"/>
    <lineage>
        <taxon>Bacteria</taxon>
        <taxon>Pseudomonadati</taxon>
        <taxon>Pseudomonadota</taxon>
        <taxon>Gammaproteobacteria</taxon>
        <taxon>Pseudomonadales</taxon>
        <taxon>Pseudomonadaceae</taxon>
        <taxon>Azorhizophilus</taxon>
    </lineage>
</organism>
<reference evidence="1 2" key="1">
    <citation type="submission" date="2024-09" db="EMBL/GenBank/DDBJ databases">
        <authorList>
            <person name="Sun Q."/>
            <person name="Mori K."/>
        </authorList>
    </citation>
    <scope>NUCLEOTIDE SEQUENCE [LARGE SCALE GENOMIC DNA]</scope>
    <source>
        <strain evidence="1 2">NCAIM B.01794</strain>
    </source>
</reference>
<evidence type="ECO:0000313" key="1">
    <source>
        <dbReference type="EMBL" id="MFC0710724.1"/>
    </source>
</evidence>
<protein>
    <recommendedName>
        <fullName evidence="3">DUF4376 domain-containing protein</fullName>
    </recommendedName>
</protein>
<accession>A0ABV6SMG4</accession>
<comment type="caution">
    <text evidence="1">The sequence shown here is derived from an EMBL/GenBank/DDBJ whole genome shotgun (WGS) entry which is preliminary data.</text>
</comment>
<evidence type="ECO:0000313" key="2">
    <source>
        <dbReference type="Proteomes" id="UP001589891"/>
    </source>
</evidence>
<dbReference type="RefSeq" id="WP_376947096.1">
    <property type="nucleotide sequence ID" value="NZ_CP171449.1"/>
</dbReference>
<evidence type="ECO:0008006" key="3">
    <source>
        <dbReference type="Google" id="ProtNLM"/>
    </source>
</evidence>
<name>A0ABV6SMG4_AZOPA</name>
<sequence>MIDWGKVQTAEAKAAAAAVQARGAWKAQRASSVAQITVTTAAGNSFDGDEISQGRMARAIIGLQAAGDGATLRWVLADNSVIQATAAELTEALTLAGRAQAELWVEEGA</sequence>
<dbReference type="EMBL" id="JBHLSS010000094">
    <property type="protein sequence ID" value="MFC0710724.1"/>
    <property type="molecule type" value="Genomic_DNA"/>
</dbReference>
<keyword evidence="2" id="KW-1185">Reference proteome</keyword>